<evidence type="ECO:0000313" key="2">
    <source>
        <dbReference type="EMBL" id="EAU32448.1"/>
    </source>
</evidence>
<evidence type="ECO:0000256" key="1">
    <source>
        <dbReference type="SAM" id="Phobius"/>
    </source>
</evidence>
<dbReference type="HOGENOM" id="CLU_049109_3_1_1"/>
<keyword evidence="1" id="KW-0472">Membrane</keyword>
<evidence type="ECO:0000313" key="3">
    <source>
        <dbReference type="Proteomes" id="UP000007963"/>
    </source>
</evidence>
<dbReference type="STRING" id="341663.Q0CGX8"/>
<keyword evidence="1" id="KW-0812">Transmembrane</keyword>
<gene>
    <name evidence="2" type="ORF">ATEG_07064</name>
</gene>
<dbReference type="VEuPathDB" id="FungiDB:ATEG_07064"/>
<dbReference type="OrthoDB" id="10267969at2759"/>
<name>Q0CGX8_ASPTN</name>
<accession>Q0CGX8</accession>
<keyword evidence="1" id="KW-1133">Transmembrane helix</keyword>
<dbReference type="EMBL" id="CH476603">
    <property type="protein sequence ID" value="EAU32448.1"/>
    <property type="molecule type" value="Genomic_DNA"/>
</dbReference>
<dbReference type="RefSeq" id="XP_001209750.1">
    <property type="nucleotide sequence ID" value="XM_001209750.1"/>
</dbReference>
<dbReference type="GeneID" id="4319356"/>
<feature type="transmembrane region" description="Helical" evidence="1">
    <location>
        <begin position="34"/>
        <end position="53"/>
    </location>
</feature>
<dbReference type="AlphaFoldDB" id="Q0CGX8"/>
<proteinExistence type="predicted"/>
<reference evidence="3" key="1">
    <citation type="submission" date="2005-09" db="EMBL/GenBank/DDBJ databases">
        <title>Annotation of the Aspergillus terreus NIH2624 genome.</title>
        <authorList>
            <person name="Birren B.W."/>
            <person name="Lander E.S."/>
            <person name="Galagan J.E."/>
            <person name="Nusbaum C."/>
            <person name="Devon K."/>
            <person name="Henn M."/>
            <person name="Ma L.-J."/>
            <person name="Jaffe D.B."/>
            <person name="Butler J."/>
            <person name="Alvarez P."/>
            <person name="Gnerre S."/>
            <person name="Grabherr M."/>
            <person name="Kleber M."/>
            <person name="Mauceli E.W."/>
            <person name="Brockman W."/>
            <person name="Rounsley S."/>
            <person name="Young S.K."/>
            <person name="LaButti K."/>
            <person name="Pushparaj V."/>
            <person name="DeCaprio D."/>
            <person name="Crawford M."/>
            <person name="Koehrsen M."/>
            <person name="Engels R."/>
            <person name="Montgomery P."/>
            <person name="Pearson M."/>
            <person name="Howarth C."/>
            <person name="Larson L."/>
            <person name="Luoma S."/>
            <person name="White J."/>
            <person name="Alvarado L."/>
            <person name="Kodira C.D."/>
            <person name="Zeng Q."/>
            <person name="Oleary S."/>
            <person name="Yandava C."/>
            <person name="Denning D.W."/>
            <person name="Nierman W.C."/>
            <person name="Milne T."/>
            <person name="Madden K."/>
        </authorList>
    </citation>
    <scope>NUCLEOTIDE SEQUENCE [LARGE SCALE GENOMIC DNA]</scope>
    <source>
        <strain evidence="3">NIH 2624 / FGSC A1156</strain>
    </source>
</reference>
<organism evidence="2 3">
    <name type="scientific">Aspergillus terreus (strain NIH 2624 / FGSC A1156)</name>
    <dbReference type="NCBI Taxonomy" id="341663"/>
    <lineage>
        <taxon>Eukaryota</taxon>
        <taxon>Fungi</taxon>
        <taxon>Dikarya</taxon>
        <taxon>Ascomycota</taxon>
        <taxon>Pezizomycotina</taxon>
        <taxon>Eurotiomycetes</taxon>
        <taxon>Eurotiomycetidae</taxon>
        <taxon>Eurotiales</taxon>
        <taxon>Aspergillaceae</taxon>
        <taxon>Aspergillus</taxon>
        <taxon>Aspergillus subgen. Circumdati</taxon>
    </lineage>
</organism>
<dbReference type="Proteomes" id="UP000007963">
    <property type="component" value="Unassembled WGS sequence"/>
</dbReference>
<sequence>MAVPPIAKATLQAALINAGSNVLAQGIKAYKNESLFYFTTYAFISSPLMFLWGEGLEKALPGSVESERTKPKTDNDKTQKPRLNVKNTVLKITIDQTVGAVWNTVLFIATLGLLRGEAYETILDQIRTVGPSCLRDTVII</sequence>
<protein>
    <submittedName>
        <fullName evidence="2">Uncharacterized protein</fullName>
    </submittedName>
</protein>
<dbReference type="OMA" id="FTTYAFI"/>